<dbReference type="SUPFAM" id="SSF52151">
    <property type="entry name" value="FabD/lysophospholipase-like"/>
    <property type="match status" value="2"/>
</dbReference>
<name>A0A516Q3E9_9ACTN</name>
<gene>
    <name evidence="5" type="ORF">FOE78_20460</name>
</gene>
<keyword evidence="3" id="KW-1133">Transmembrane helix</keyword>
<evidence type="ECO:0000256" key="1">
    <source>
        <dbReference type="ARBA" id="ARBA00023098"/>
    </source>
</evidence>
<comment type="caution">
    <text evidence="2">Lacks conserved residue(s) required for the propagation of feature annotation.</text>
</comment>
<organism evidence="5 6">
    <name type="scientific">Microlunatus elymi</name>
    <dbReference type="NCBI Taxonomy" id="2596828"/>
    <lineage>
        <taxon>Bacteria</taxon>
        <taxon>Bacillati</taxon>
        <taxon>Actinomycetota</taxon>
        <taxon>Actinomycetes</taxon>
        <taxon>Propionibacteriales</taxon>
        <taxon>Propionibacteriaceae</taxon>
        <taxon>Microlunatus</taxon>
    </lineage>
</organism>
<reference evidence="5 6" key="1">
    <citation type="submission" date="2019-07" db="EMBL/GenBank/DDBJ databases">
        <title>Microlunatus dokdonensis sp. nov. isolated from the rhizospheric soil of the wild plant Elymus tsukushiensis.</title>
        <authorList>
            <person name="Ghim S.-Y."/>
            <person name="Hwang Y.-J."/>
            <person name="Son J.-S."/>
            <person name="Shin J.-H."/>
        </authorList>
    </citation>
    <scope>NUCLEOTIDE SEQUENCE [LARGE SCALE GENOMIC DNA]</scope>
    <source>
        <strain evidence="5 6">KUDC0627</strain>
    </source>
</reference>
<keyword evidence="2" id="KW-0378">Hydrolase</keyword>
<evidence type="ECO:0000256" key="2">
    <source>
        <dbReference type="PROSITE-ProRule" id="PRU01161"/>
    </source>
</evidence>
<keyword evidence="6" id="KW-1185">Reference proteome</keyword>
<dbReference type="Gene3D" id="3.40.1090.10">
    <property type="entry name" value="Cytosolic phospholipase A2 catalytic domain"/>
    <property type="match status" value="2"/>
</dbReference>
<feature type="short sequence motif" description="DGA/G" evidence="2">
    <location>
        <begin position="415"/>
        <end position="417"/>
    </location>
</feature>
<keyword evidence="3" id="KW-0812">Transmembrane</keyword>
<evidence type="ECO:0000256" key="3">
    <source>
        <dbReference type="SAM" id="Phobius"/>
    </source>
</evidence>
<dbReference type="Proteomes" id="UP000319263">
    <property type="component" value="Chromosome"/>
</dbReference>
<feature type="short sequence motif" description="GXSXG" evidence="2">
    <location>
        <begin position="69"/>
        <end position="73"/>
    </location>
</feature>
<dbReference type="OrthoDB" id="9770965at2"/>
<keyword evidence="1 2" id="KW-0443">Lipid metabolism</keyword>
<feature type="domain" description="PNPLA" evidence="4">
    <location>
        <begin position="39"/>
        <end position="428"/>
    </location>
</feature>
<dbReference type="InterPro" id="IPR016035">
    <property type="entry name" value="Acyl_Trfase/lysoPLipase"/>
</dbReference>
<dbReference type="InterPro" id="IPR002641">
    <property type="entry name" value="PNPLA_dom"/>
</dbReference>
<evidence type="ECO:0000313" key="5">
    <source>
        <dbReference type="EMBL" id="QDP97957.1"/>
    </source>
</evidence>
<dbReference type="GO" id="GO:0016787">
    <property type="term" value="F:hydrolase activity"/>
    <property type="evidence" value="ECO:0007669"/>
    <property type="project" value="UniProtKB-UniRule"/>
</dbReference>
<dbReference type="AlphaFoldDB" id="A0A516Q3E9"/>
<evidence type="ECO:0000259" key="4">
    <source>
        <dbReference type="PROSITE" id="PS51635"/>
    </source>
</evidence>
<accession>A0A516Q3E9</accession>
<sequence>MSRRLSTRGGSPTCSCRGIGEDVCMPTDPNHEPEQECDIVLQGGTASGVIYPRALAALARRYRLRGIGGTSAGAMAAAVAAAAEYGRVTGRGGFGLFDQIPHELGRGRMLALFQPQPNTRTLLRLMLILTGGDRMNGRSLPNRIFAALGTAVTGYPPAAVLGALPGLILIILGIVIAGPWAIVLGAVLLVIVELVALLVSIMINLTRDVPENSFGMCTGLTESEPTKDERGPALTEWLANKINAAAGLQTDDPPLTFGQLWTAGCQDPDMDAALKDPRQRRIDLRVTTTCLSESRPYDLPFAAHRFFYDPDEWRRIFPPKVMAALEAAAEPRSPERADAQSWEIDRQQGIAHSPGLCRLPDAQDLPVIIAARMSLSMPLVISAVPLWVIERADEGPDGRLDPTGPRRFVKVWFSDGGLSNNFPVQLFDAALPTRPTYAINLQSFPPGVQPDTDEADNVEWAHGNNDGLAPKIARWPNRGIAAVAGFLGAIYTSSSSWQDTTQLSFPGFRDRIVRVLQTKHEGGINLAMDDEMIERLARRGERAADAIMNQFAEPHYPPYVDGRPTSTGWDNHRWVRYRALLSVLPDWAESYGLGRAVLGERLLADPPSYRFGSESERELAGELDRVLDELARVVEEADPQALAALTDRPRPVGVLRRMPQV</sequence>
<evidence type="ECO:0000313" key="6">
    <source>
        <dbReference type="Proteomes" id="UP000319263"/>
    </source>
</evidence>
<keyword evidence="3" id="KW-0472">Membrane</keyword>
<protein>
    <recommendedName>
        <fullName evidence="4">PNPLA domain-containing protein</fullName>
    </recommendedName>
</protein>
<dbReference type="EMBL" id="CP041692">
    <property type="protein sequence ID" value="QDP97957.1"/>
    <property type="molecule type" value="Genomic_DNA"/>
</dbReference>
<proteinExistence type="predicted"/>
<keyword evidence="2" id="KW-0442">Lipid degradation</keyword>
<dbReference type="PROSITE" id="PS51635">
    <property type="entry name" value="PNPLA"/>
    <property type="match status" value="1"/>
</dbReference>
<dbReference type="GO" id="GO:0016042">
    <property type="term" value="P:lipid catabolic process"/>
    <property type="evidence" value="ECO:0007669"/>
    <property type="project" value="UniProtKB-UniRule"/>
</dbReference>
<feature type="active site" description="Nucleophile" evidence="2">
    <location>
        <position position="71"/>
    </location>
</feature>
<feature type="active site" description="Proton acceptor" evidence="2">
    <location>
        <position position="415"/>
    </location>
</feature>
<feature type="transmembrane region" description="Helical" evidence="3">
    <location>
        <begin position="144"/>
        <end position="174"/>
    </location>
</feature>
<feature type="transmembrane region" description="Helical" evidence="3">
    <location>
        <begin position="180"/>
        <end position="203"/>
    </location>
</feature>
<dbReference type="KEGG" id="mik:FOE78_20460"/>